<dbReference type="OrthoDB" id="8100871at2"/>
<organism evidence="1 2">
    <name type="scientific">Mesorhizobium amorphae CCNWGS0123</name>
    <dbReference type="NCBI Taxonomy" id="1082933"/>
    <lineage>
        <taxon>Bacteria</taxon>
        <taxon>Pseudomonadati</taxon>
        <taxon>Pseudomonadota</taxon>
        <taxon>Alphaproteobacteria</taxon>
        <taxon>Hyphomicrobiales</taxon>
        <taxon>Phyllobacteriaceae</taxon>
        <taxon>Mesorhizobium</taxon>
    </lineage>
</organism>
<proteinExistence type="predicted"/>
<accession>G6YCC9</accession>
<evidence type="ECO:0000313" key="1">
    <source>
        <dbReference type="EMBL" id="EHH10608.1"/>
    </source>
</evidence>
<evidence type="ECO:0000313" key="2">
    <source>
        <dbReference type="Proteomes" id="UP000002949"/>
    </source>
</evidence>
<sequence length="75" mass="8617">MGDVISFEKARAKQRRPPDPLVDPAFVTAWEAIFEALELVETIQLPRTERARELLLRGLGVMLEREQRRLGQCAK</sequence>
<dbReference type="Proteomes" id="UP000002949">
    <property type="component" value="Unassembled WGS sequence"/>
</dbReference>
<protein>
    <submittedName>
        <fullName evidence="1">Uncharacterized protein</fullName>
    </submittedName>
</protein>
<keyword evidence="2" id="KW-1185">Reference proteome</keyword>
<gene>
    <name evidence="1" type="ORF">MEA186_18053</name>
</gene>
<dbReference type="STRING" id="1082933.A6B35_28415"/>
<dbReference type="RefSeq" id="WP_006203181.1">
    <property type="nucleotide sequence ID" value="NZ_AGSN01000126.1"/>
</dbReference>
<reference evidence="1 2" key="1">
    <citation type="journal article" date="2012" name="J. Bacteriol.">
        <title>Draft Genome Sequence of Plant Growth-Promoting Rhizobium Mesorhizobium amorphae, Isolated from Zinc-Lead Mine Tailings.</title>
        <authorList>
            <person name="Hao X."/>
            <person name="Lin Y."/>
            <person name="Johnstone L."/>
            <person name="Baltrus D.A."/>
            <person name="Miller S.J."/>
            <person name="Wei G."/>
            <person name="Rensing C."/>
        </authorList>
    </citation>
    <scope>NUCLEOTIDE SEQUENCE [LARGE SCALE GENOMIC DNA]</scope>
    <source>
        <strain evidence="1 2">CCNWGS0123</strain>
    </source>
</reference>
<dbReference type="KEGG" id="mamo:A6B35_28415"/>
<dbReference type="EMBL" id="AGSN01000126">
    <property type="protein sequence ID" value="EHH10608.1"/>
    <property type="molecule type" value="Genomic_DNA"/>
</dbReference>
<dbReference type="AlphaFoldDB" id="G6YCC9"/>
<name>G6YCC9_9HYPH</name>